<dbReference type="InterPro" id="IPR043321">
    <property type="entry name" value="bZIP_BACH"/>
</dbReference>
<dbReference type="CDD" id="cd14719">
    <property type="entry name" value="bZIP_BACH"/>
    <property type="match status" value="1"/>
</dbReference>
<dbReference type="PROSITE" id="PS50217">
    <property type="entry name" value="BZIP"/>
    <property type="match status" value="1"/>
</dbReference>
<feature type="compositionally biased region" description="Polar residues" evidence="11">
    <location>
        <begin position="359"/>
        <end position="373"/>
    </location>
</feature>
<organism evidence="14 15">
    <name type="scientific">Sciurus carolinensis</name>
    <name type="common">Eastern gray squirrel</name>
    <dbReference type="NCBI Taxonomy" id="30640"/>
    <lineage>
        <taxon>Eukaryota</taxon>
        <taxon>Metazoa</taxon>
        <taxon>Chordata</taxon>
        <taxon>Craniata</taxon>
        <taxon>Vertebrata</taxon>
        <taxon>Euteleostomi</taxon>
        <taxon>Mammalia</taxon>
        <taxon>Eutheria</taxon>
        <taxon>Euarchontoglires</taxon>
        <taxon>Glires</taxon>
        <taxon>Rodentia</taxon>
        <taxon>Sciuromorpha</taxon>
        <taxon>Sciuridae</taxon>
        <taxon>Sciurinae</taxon>
        <taxon>Sciurini</taxon>
        <taxon>Sciurus</taxon>
    </lineage>
</organism>
<dbReference type="FunFam" id="1.10.880.10:FF:000002">
    <property type="entry name" value="transcription regulator protein BACH2 isoform X1"/>
    <property type="match status" value="1"/>
</dbReference>
<sequence>MSVDEKPDSPMYVYESTVHCTNILLGLNDQRKKDILCDVTLIVERKEFRAHRAVLAACSEYFWQALVGQTKNDLVVSLPEEVTARGFGPLLQFAYTAKLLLSRENIREVIRCAEFLRMHNLEDSCFSFLQTQLLNSEDGLFVCRKDTACQRPHEDHENSAGEEEEEEEETMDSETAKMACPRDQMLPGPISFEATAIPVAEKEEALLPESDVPTDTKGSSEKDTLTQYPRYKKYQLACTKNVYNASSHSTSGFASTFSEENPGNSLKPGLAMGQIKSEPPNEENEEESITLCLSGDESDIKDRGGDVEMDRKQPSPAPAPTPTTPTGGARFLATEHQEPGLMGDGMYNQVRPQIKCEQSYGTNSSDESGSFSEADSESCPVQDRGQEVKLPFPVDQITDLPRNDFQMMIKMHKLTSEQLEFIHDVRRRSKNRIAAQRCRKRKLDCIQNLECEIRKLVCEKEKLLSERNQLKACMGELLDNFSCLSQEVCRDIQSPEQIQALHRYCPVLIPMDLPGASSINPTPLGVEQNLTASQCAVGESVPCCLEPGAAPPGPPWVPSNASENCTSGRRMEGTDPGTFSERGPPLEPRSQSVTVDFCQEMTDKCTTDEQPRKDYTQ</sequence>
<feature type="region of interest" description="Disordered" evidence="11">
    <location>
        <begin position="250"/>
        <end position="330"/>
    </location>
</feature>
<keyword evidence="3" id="KW-0678">Repressor</keyword>
<evidence type="ECO:0000256" key="9">
    <source>
        <dbReference type="ARBA" id="ARBA00023163"/>
    </source>
</evidence>
<dbReference type="EMBL" id="JAATJV010249800">
    <property type="protein sequence ID" value="MBZ3875422.1"/>
    <property type="molecule type" value="Genomic_DNA"/>
</dbReference>
<feature type="region of interest" description="Disordered" evidence="11">
    <location>
        <begin position="358"/>
        <end position="383"/>
    </location>
</feature>
<dbReference type="Gene3D" id="1.10.880.10">
    <property type="entry name" value="Transcription factor, Skn-1-like, DNA-binding domain"/>
    <property type="match status" value="1"/>
</dbReference>
<evidence type="ECO:0000256" key="7">
    <source>
        <dbReference type="ARBA" id="ARBA00023125"/>
    </source>
</evidence>
<comment type="caution">
    <text evidence="14">The sequence shown here is derived from an EMBL/GenBank/DDBJ whole genome shotgun (WGS) entry which is preliminary data.</text>
</comment>
<feature type="domain" description="BZIP" evidence="13">
    <location>
        <begin position="426"/>
        <end position="471"/>
    </location>
</feature>
<evidence type="ECO:0000259" key="13">
    <source>
        <dbReference type="PROSITE" id="PS50217"/>
    </source>
</evidence>
<gene>
    <name evidence="14" type="ORF">SUZIE_132850</name>
</gene>
<evidence type="ECO:0000256" key="2">
    <source>
        <dbReference type="ARBA" id="ARBA00008157"/>
    </source>
</evidence>
<evidence type="ECO:0000259" key="12">
    <source>
        <dbReference type="PROSITE" id="PS50097"/>
    </source>
</evidence>
<reference evidence="14" key="1">
    <citation type="submission" date="2020-03" db="EMBL/GenBank/DDBJ databases">
        <title>Studies in the Genomics of Life Span.</title>
        <authorList>
            <person name="Glass D."/>
        </authorList>
    </citation>
    <scope>NUCLEOTIDE SEQUENCE</scope>
    <source>
        <strain evidence="14">SUZIE</strain>
        <tissue evidence="14">Muscle</tissue>
    </source>
</reference>
<keyword evidence="6" id="KW-0805">Transcription regulation</keyword>
<dbReference type="PROSITE" id="PS50097">
    <property type="entry name" value="BTB"/>
    <property type="match status" value="1"/>
</dbReference>
<keyword evidence="5" id="KW-0832">Ubl conjugation</keyword>
<accession>A0AA41MP06</accession>
<dbReference type="Pfam" id="PF03131">
    <property type="entry name" value="bZIP_Maf"/>
    <property type="match status" value="1"/>
</dbReference>
<feature type="region of interest" description="Disordered" evidence="11">
    <location>
        <begin position="152"/>
        <end position="174"/>
    </location>
</feature>
<comment type="subcellular location">
    <subcellularLocation>
        <location evidence="1">Nucleus</location>
    </subcellularLocation>
</comment>
<keyword evidence="15" id="KW-1185">Reference proteome</keyword>
<dbReference type="PANTHER" id="PTHR46105:SF8">
    <property type="entry name" value="TRANSCRIPTION REGULATOR PROTEIN BACH2"/>
    <property type="match status" value="1"/>
</dbReference>
<dbReference type="PANTHER" id="PTHR46105">
    <property type="entry name" value="AGAP004733-PA"/>
    <property type="match status" value="1"/>
</dbReference>
<keyword evidence="4" id="KW-0597">Phosphoprotein</keyword>
<feature type="compositionally biased region" description="Basic and acidic residues" evidence="11">
    <location>
        <begin position="298"/>
        <end position="313"/>
    </location>
</feature>
<feature type="domain" description="BTB" evidence="12">
    <location>
        <begin position="37"/>
        <end position="103"/>
    </location>
</feature>
<dbReference type="Proteomes" id="UP001166674">
    <property type="component" value="Unassembled WGS sequence"/>
</dbReference>
<proteinExistence type="inferred from homology"/>
<dbReference type="InterPro" id="IPR004827">
    <property type="entry name" value="bZIP"/>
</dbReference>
<evidence type="ECO:0000256" key="4">
    <source>
        <dbReference type="ARBA" id="ARBA00022553"/>
    </source>
</evidence>
<feature type="compositionally biased region" description="Acidic residues" evidence="11">
    <location>
        <begin position="160"/>
        <end position="172"/>
    </location>
</feature>
<dbReference type="InterPro" id="IPR004826">
    <property type="entry name" value="bZIP_Maf"/>
</dbReference>
<dbReference type="PROSITE" id="PS00036">
    <property type="entry name" value="BZIP_BASIC"/>
    <property type="match status" value="1"/>
</dbReference>
<dbReference type="SMART" id="SM00225">
    <property type="entry name" value="BTB"/>
    <property type="match status" value="1"/>
</dbReference>
<feature type="region of interest" description="Disordered" evidence="11">
    <location>
        <begin position="555"/>
        <end position="591"/>
    </location>
</feature>
<comment type="similarity">
    <text evidence="2">Belongs to the bZIP family. CNC subfamily.</text>
</comment>
<keyword evidence="8" id="KW-0010">Activator</keyword>
<dbReference type="Gene3D" id="3.30.710.10">
    <property type="entry name" value="Potassium Channel Kv1.1, Chain A"/>
    <property type="match status" value="1"/>
</dbReference>
<dbReference type="GO" id="GO:0000978">
    <property type="term" value="F:RNA polymerase II cis-regulatory region sequence-specific DNA binding"/>
    <property type="evidence" value="ECO:0007669"/>
    <property type="project" value="TreeGrafter"/>
</dbReference>
<evidence type="ECO:0000256" key="3">
    <source>
        <dbReference type="ARBA" id="ARBA00022491"/>
    </source>
</evidence>
<keyword evidence="10" id="KW-0539">Nucleus</keyword>
<dbReference type="AlphaFoldDB" id="A0AA41MP06"/>
<evidence type="ECO:0000256" key="5">
    <source>
        <dbReference type="ARBA" id="ARBA00022843"/>
    </source>
</evidence>
<dbReference type="InterPro" id="IPR008917">
    <property type="entry name" value="TF_DNA-bd_sf"/>
</dbReference>
<dbReference type="InterPro" id="IPR050457">
    <property type="entry name" value="ZnFinger_BTB_dom_contain"/>
</dbReference>
<evidence type="ECO:0000256" key="11">
    <source>
        <dbReference type="SAM" id="MobiDB-lite"/>
    </source>
</evidence>
<feature type="compositionally biased region" description="Polar residues" evidence="11">
    <location>
        <begin position="250"/>
        <end position="264"/>
    </location>
</feature>
<dbReference type="InterPro" id="IPR000210">
    <property type="entry name" value="BTB/POZ_dom"/>
</dbReference>
<dbReference type="Pfam" id="PF00651">
    <property type="entry name" value="BTB"/>
    <property type="match status" value="1"/>
</dbReference>
<evidence type="ECO:0000256" key="10">
    <source>
        <dbReference type="ARBA" id="ARBA00023242"/>
    </source>
</evidence>
<keyword evidence="7" id="KW-0238">DNA-binding</keyword>
<evidence type="ECO:0000256" key="8">
    <source>
        <dbReference type="ARBA" id="ARBA00023159"/>
    </source>
</evidence>
<dbReference type="GO" id="GO:0005634">
    <property type="term" value="C:nucleus"/>
    <property type="evidence" value="ECO:0007669"/>
    <property type="project" value="UniProtKB-SubCell"/>
</dbReference>
<evidence type="ECO:0000313" key="15">
    <source>
        <dbReference type="Proteomes" id="UP001166674"/>
    </source>
</evidence>
<evidence type="ECO:0000256" key="1">
    <source>
        <dbReference type="ARBA" id="ARBA00004123"/>
    </source>
</evidence>
<name>A0AA41MP06_SCICA</name>
<evidence type="ECO:0000256" key="6">
    <source>
        <dbReference type="ARBA" id="ARBA00023015"/>
    </source>
</evidence>
<keyword evidence="9" id="KW-0804">Transcription</keyword>
<dbReference type="CDD" id="cd18278">
    <property type="entry name" value="BTB_POZ_BACH2"/>
    <property type="match status" value="1"/>
</dbReference>
<dbReference type="SUPFAM" id="SSF54695">
    <property type="entry name" value="POZ domain"/>
    <property type="match status" value="1"/>
</dbReference>
<feature type="region of interest" description="Disordered" evidence="11">
    <location>
        <begin position="205"/>
        <end position="224"/>
    </location>
</feature>
<dbReference type="FunFam" id="3.30.710.10:FF:000033">
    <property type="entry name" value="transcription regulator protein BACH2 isoform X1"/>
    <property type="match status" value="1"/>
</dbReference>
<dbReference type="InterPro" id="IPR046347">
    <property type="entry name" value="bZIP_sf"/>
</dbReference>
<dbReference type="GO" id="GO:0000981">
    <property type="term" value="F:DNA-binding transcription factor activity, RNA polymerase II-specific"/>
    <property type="evidence" value="ECO:0007669"/>
    <property type="project" value="TreeGrafter"/>
</dbReference>
<evidence type="ECO:0000313" key="14">
    <source>
        <dbReference type="EMBL" id="MBZ3875422.1"/>
    </source>
</evidence>
<dbReference type="SMART" id="SM00338">
    <property type="entry name" value="BRLZ"/>
    <property type="match status" value="1"/>
</dbReference>
<dbReference type="SUPFAM" id="SSF57959">
    <property type="entry name" value="Leucine zipper domain"/>
    <property type="match status" value="1"/>
</dbReference>
<dbReference type="SUPFAM" id="SSF47454">
    <property type="entry name" value="A DNA-binding domain in eukaryotic transcription factors"/>
    <property type="match status" value="1"/>
</dbReference>
<dbReference type="InterPro" id="IPR011333">
    <property type="entry name" value="SKP1/BTB/POZ_sf"/>
</dbReference>
<protein>
    <submittedName>
        <fullName evidence="14">Transcription regulator protein BACH2</fullName>
    </submittedName>
</protein>